<evidence type="ECO:0000313" key="2">
    <source>
        <dbReference type="EMBL" id="TCL63371.1"/>
    </source>
</evidence>
<evidence type="ECO:0000313" key="3">
    <source>
        <dbReference type="Proteomes" id="UP000295008"/>
    </source>
</evidence>
<protein>
    <submittedName>
        <fullName evidence="2">Uncharacterized protein</fullName>
    </submittedName>
</protein>
<feature type="compositionally biased region" description="Basic and acidic residues" evidence="1">
    <location>
        <begin position="23"/>
        <end position="38"/>
    </location>
</feature>
<keyword evidence="3" id="KW-1185">Reference proteome</keyword>
<comment type="caution">
    <text evidence="2">The sequence shown here is derived from an EMBL/GenBank/DDBJ whole genome shotgun (WGS) entry which is preliminary data.</text>
</comment>
<dbReference type="AlphaFoldDB" id="A0A4R1RC23"/>
<organism evidence="2 3">
    <name type="scientific">Hydrogenispora ethanolica</name>
    <dbReference type="NCBI Taxonomy" id="1082276"/>
    <lineage>
        <taxon>Bacteria</taxon>
        <taxon>Bacillati</taxon>
        <taxon>Bacillota</taxon>
        <taxon>Hydrogenispora</taxon>
    </lineage>
</organism>
<evidence type="ECO:0000256" key="1">
    <source>
        <dbReference type="SAM" id="MobiDB-lite"/>
    </source>
</evidence>
<name>A0A4R1RC23_HYDET</name>
<dbReference type="EMBL" id="SLUN01000021">
    <property type="protein sequence ID" value="TCL63371.1"/>
    <property type="molecule type" value="Genomic_DNA"/>
</dbReference>
<gene>
    <name evidence="2" type="ORF">EDC14_102189</name>
</gene>
<feature type="region of interest" description="Disordered" evidence="1">
    <location>
        <begin position="23"/>
        <end position="55"/>
    </location>
</feature>
<accession>A0A4R1RC23</accession>
<sequence length="164" mass="19392">MILSEDPAILSSRRFILASRSLREPSRGVRDQGPKLRDASPNLRESGRRLRETSTTLREASPGFREASPRAILAAARPIRCQAPNRKPLRTRGLHRKCRQEKCRPEHQDEDVWIFYIRLPYLMKELRFFSGKRKIFRYKKRAISRQVLWRHLFQPNISASRQKN</sequence>
<reference evidence="2 3" key="1">
    <citation type="submission" date="2019-03" db="EMBL/GenBank/DDBJ databases">
        <title>Genomic Encyclopedia of Type Strains, Phase IV (KMG-IV): sequencing the most valuable type-strain genomes for metagenomic binning, comparative biology and taxonomic classification.</title>
        <authorList>
            <person name="Goeker M."/>
        </authorList>
    </citation>
    <scope>NUCLEOTIDE SEQUENCE [LARGE SCALE GENOMIC DNA]</scope>
    <source>
        <strain evidence="2 3">LX-B</strain>
    </source>
</reference>
<proteinExistence type="predicted"/>
<dbReference type="Proteomes" id="UP000295008">
    <property type="component" value="Unassembled WGS sequence"/>
</dbReference>